<dbReference type="AlphaFoldDB" id="A0A830CNS0"/>
<gene>
    <name evidence="2" type="ORF">PHJA_001896400</name>
</gene>
<protein>
    <submittedName>
        <fullName evidence="2">Expansin-a13</fullName>
    </submittedName>
</protein>
<comment type="caution">
    <text evidence="2">The sequence shown here is derived from an EMBL/GenBank/DDBJ whole genome shotgun (WGS) entry which is preliminary data.</text>
</comment>
<dbReference type="Gene3D" id="2.60.40.760">
    <property type="entry name" value="Expansin, cellulose-binding-like domain"/>
    <property type="match status" value="1"/>
</dbReference>
<keyword evidence="3" id="KW-1185">Reference proteome</keyword>
<feature type="domain" description="Expansin-like CBD" evidence="1">
    <location>
        <begin position="1"/>
        <end position="98"/>
    </location>
</feature>
<evidence type="ECO:0000259" key="1">
    <source>
        <dbReference type="PROSITE" id="PS50843"/>
    </source>
</evidence>
<dbReference type="OrthoDB" id="5823761at2759"/>
<dbReference type="EMBL" id="BMAC01000492">
    <property type="protein sequence ID" value="GFP97523.1"/>
    <property type="molecule type" value="Genomic_DNA"/>
</dbReference>
<evidence type="ECO:0000313" key="2">
    <source>
        <dbReference type="EMBL" id="GFP97523.1"/>
    </source>
</evidence>
<proteinExistence type="predicted"/>
<evidence type="ECO:0000313" key="3">
    <source>
        <dbReference type="Proteomes" id="UP000653305"/>
    </source>
</evidence>
<dbReference type="PROSITE" id="PS50843">
    <property type="entry name" value="EXPANSIN_CBD"/>
    <property type="match status" value="1"/>
</dbReference>
<dbReference type="InterPro" id="IPR007117">
    <property type="entry name" value="Expansin_CBD"/>
</dbReference>
<reference evidence="2" key="1">
    <citation type="submission" date="2020-07" db="EMBL/GenBank/DDBJ databases">
        <title>Ethylene signaling mediates host invasion by parasitic plants.</title>
        <authorList>
            <person name="Yoshida S."/>
        </authorList>
    </citation>
    <scope>NUCLEOTIDE SEQUENCE</scope>
    <source>
        <strain evidence="2">Okayama</strain>
    </source>
</reference>
<dbReference type="SUPFAM" id="SSF49590">
    <property type="entry name" value="PHL pollen allergen"/>
    <property type="match status" value="1"/>
</dbReference>
<dbReference type="InterPro" id="IPR036749">
    <property type="entry name" value="Expansin_CBD_sf"/>
</dbReference>
<organism evidence="2 3">
    <name type="scientific">Phtheirospermum japonicum</name>
    <dbReference type="NCBI Taxonomy" id="374723"/>
    <lineage>
        <taxon>Eukaryota</taxon>
        <taxon>Viridiplantae</taxon>
        <taxon>Streptophyta</taxon>
        <taxon>Embryophyta</taxon>
        <taxon>Tracheophyta</taxon>
        <taxon>Spermatophyta</taxon>
        <taxon>Magnoliopsida</taxon>
        <taxon>eudicotyledons</taxon>
        <taxon>Gunneridae</taxon>
        <taxon>Pentapetalae</taxon>
        <taxon>asterids</taxon>
        <taxon>lamiids</taxon>
        <taxon>Lamiales</taxon>
        <taxon>Orobanchaceae</taxon>
        <taxon>Orobanchaceae incertae sedis</taxon>
        <taxon>Phtheirospermum</taxon>
    </lineage>
</organism>
<dbReference type="Pfam" id="PF01357">
    <property type="entry name" value="Expansin_C"/>
    <property type="match status" value="1"/>
</dbReference>
<sequence length="98" mass="10917">MLISNVAGAGDVAAVKIKVPRTGWLPMGRNQGQNYHINSDLKNQHCRSRLRAAMVSHLHHTMLPPRIKILGSRLKVSSLIHRLFGLLIILMDGEFVTV</sequence>
<accession>A0A830CNS0</accession>
<name>A0A830CNS0_9LAMI</name>
<dbReference type="Proteomes" id="UP000653305">
    <property type="component" value="Unassembled WGS sequence"/>
</dbReference>